<comment type="caution">
    <text evidence="1">The sequence shown here is derived from an EMBL/GenBank/DDBJ whole genome shotgun (WGS) entry which is preliminary data.</text>
</comment>
<dbReference type="EMBL" id="ACEC01000066">
    <property type="protein sequence ID" value="EEG30369.1"/>
    <property type="molecule type" value="Genomic_DNA"/>
</dbReference>
<gene>
    <name evidence="1" type="ORF">CLOSTMETH_02100</name>
</gene>
<evidence type="ECO:0000313" key="2">
    <source>
        <dbReference type="Proteomes" id="UP000003340"/>
    </source>
</evidence>
<proteinExistence type="predicted"/>
<reference evidence="1 2" key="1">
    <citation type="submission" date="2009-01" db="EMBL/GenBank/DDBJ databases">
        <authorList>
            <person name="Fulton L."/>
            <person name="Clifton S."/>
            <person name="Fulton B."/>
            <person name="Xu J."/>
            <person name="Minx P."/>
            <person name="Pepin K.H."/>
            <person name="Johnson M."/>
            <person name="Bhonagiri V."/>
            <person name="Nash W.E."/>
            <person name="Mardis E.R."/>
            <person name="Wilson R.K."/>
        </authorList>
    </citation>
    <scope>NUCLEOTIDE SEQUENCE [LARGE SCALE GENOMIC DNA]</scope>
    <source>
        <strain evidence="1 2">DSM 5476</strain>
    </source>
</reference>
<name>C0EE21_9FIRM</name>
<evidence type="ECO:0000313" key="1">
    <source>
        <dbReference type="EMBL" id="EEG30369.1"/>
    </source>
</evidence>
<reference evidence="1 2" key="2">
    <citation type="submission" date="2009-02" db="EMBL/GenBank/DDBJ databases">
        <title>Draft genome sequence of Clostridium methylpentosum (DSM 5476).</title>
        <authorList>
            <person name="Sudarsanam P."/>
            <person name="Ley R."/>
            <person name="Guruge J."/>
            <person name="Turnbaugh P.J."/>
            <person name="Mahowald M."/>
            <person name="Liep D."/>
            <person name="Gordon J."/>
        </authorList>
    </citation>
    <scope>NUCLEOTIDE SEQUENCE [LARGE SCALE GENOMIC DNA]</scope>
    <source>
        <strain evidence="1 2">DSM 5476</strain>
    </source>
</reference>
<keyword evidence="2" id="KW-1185">Reference proteome</keyword>
<dbReference type="HOGENOM" id="CLU_3006136_0_0_9"/>
<sequence>MRTAPCCSYAAQFSHAGGHPIQPKHLDFNPAKELCTCCQPNFSVELFPAEVSSALL</sequence>
<dbReference type="Proteomes" id="UP000003340">
    <property type="component" value="Unassembled WGS sequence"/>
</dbReference>
<accession>C0EE21</accession>
<dbReference type="STRING" id="537013.CLOSTMETH_02100"/>
<protein>
    <submittedName>
        <fullName evidence="1">Uncharacterized protein</fullName>
    </submittedName>
</protein>
<organism evidence="1 2">
    <name type="scientific">[Clostridium] methylpentosum DSM 5476</name>
    <dbReference type="NCBI Taxonomy" id="537013"/>
    <lineage>
        <taxon>Bacteria</taxon>
        <taxon>Bacillati</taxon>
        <taxon>Bacillota</taxon>
        <taxon>Clostridia</taxon>
        <taxon>Eubacteriales</taxon>
        <taxon>Oscillospiraceae</taxon>
        <taxon>Oscillospiraceae incertae sedis</taxon>
    </lineage>
</organism>
<dbReference type="AlphaFoldDB" id="C0EE21"/>